<dbReference type="InterPro" id="IPR036249">
    <property type="entry name" value="Thioredoxin-like_sf"/>
</dbReference>
<dbReference type="EMBL" id="JACIDT010000004">
    <property type="protein sequence ID" value="MBB3925827.1"/>
    <property type="molecule type" value="Genomic_DNA"/>
</dbReference>
<dbReference type="SUPFAM" id="SSF52833">
    <property type="entry name" value="Thioredoxin-like"/>
    <property type="match status" value="1"/>
</dbReference>
<dbReference type="PROSITE" id="PS50404">
    <property type="entry name" value="GST_NTER"/>
    <property type="match status" value="1"/>
</dbReference>
<evidence type="ECO:0000259" key="1">
    <source>
        <dbReference type="PROSITE" id="PS50404"/>
    </source>
</evidence>
<dbReference type="Gene3D" id="3.40.30.10">
    <property type="entry name" value="Glutaredoxin"/>
    <property type="match status" value="1"/>
</dbReference>
<comment type="caution">
    <text evidence="2">The sequence shown here is derived from an EMBL/GenBank/DDBJ whole genome shotgun (WGS) entry which is preliminary data.</text>
</comment>
<keyword evidence="2" id="KW-0808">Transferase</keyword>
<dbReference type="CDD" id="cd03046">
    <property type="entry name" value="GST_N_GTT1_like"/>
    <property type="match status" value="1"/>
</dbReference>
<dbReference type="SFLD" id="SFLDG00358">
    <property type="entry name" value="Main_(cytGST)"/>
    <property type="match status" value="1"/>
</dbReference>
<feature type="domain" description="GST N-terminal" evidence="1">
    <location>
        <begin position="1"/>
        <end position="79"/>
    </location>
</feature>
<dbReference type="GO" id="GO:0016740">
    <property type="term" value="F:transferase activity"/>
    <property type="evidence" value="ECO:0007669"/>
    <property type="project" value="UniProtKB-KW"/>
</dbReference>
<dbReference type="SFLD" id="SFLDS00019">
    <property type="entry name" value="Glutathione_Transferase_(cytos"/>
    <property type="match status" value="1"/>
</dbReference>
<evidence type="ECO:0000313" key="3">
    <source>
        <dbReference type="Proteomes" id="UP000571950"/>
    </source>
</evidence>
<dbReference type="PANTHER" id="PTHR44051">
    <property type="entry name" value="GLUTATHIONE S-TRANSFERASE-RELATED"/>
    <property type="match status" value="1"/>
</dbReference>
<dbReference type="PANTHER" id="PTHR44051:SF21">
    <property type="entry name" value="GLUTATHIONE S-TRANSFERASE FAMILY PROTEIN"/>
    <property type="match status" value="1"/>
</dbReference>
<dbReference type="SFLD" id="SFLDG01150">
    <property type="entry name" value="Main.1:_Beta-like"/>
    <property type="match status" value="1"/>
</dbReference>
<dbReference type="Gene3D" id="1.20.1050.10">
    <property type="match status" value="1"/>
</dbReference>
<protein>
    <submittedName>
        <fullName evidence="2">Glutathione S-transferase</fullName>
    </submittedName>
</protein>
<reference evidence="2 3" key="1">
    <citation type="submission" date="2020-08" db="EMBL/GenBank/DDBJ databases">
        <title>Genomic Encyclopedia of Type Strains, Phase IV (KMG-IV): sequencing the most valuable type-strain genomes for metagenomic binning, comparative biology and taxonomic classification.</title>
        <authorList>
            <person name="Goeker M."/>
        </authorList>
    </citation>
    <scope>NUCLEOTIDE SEQUENCE [LARGE SCALE GENOMIC DNA]</scope>
    <source>
        <strain evidence="2 3">DSM 26189</strain>
    </source>
</reference>
<dbReference type="InterPro" id="IPR036282">
    <property type="entry name" value="Glutathione-S-Trfase_C_sf"/>
</dbReference>
<gene>
    <name evidence="2" type="ORF">GGR43_001542</name>
</gene>
<name>A0A7W6FPP5_9SPHN</name>
<evidence type="ECO:0000313" key="2">
    <source>
        <dbReference type="EMBL" id="MBB3925827.1"/>
    </source>
</evidence>
<sequence>MITLYHCPGARSFRVLWMLEELKLDYRLETMAFPPRVHAPDYLRLNPLGTVPLMTEGEETLFDSAAMLIYLAPRGDGSLALKPGEHGYGDWLSWIIYGEADLTMPLATMLRYGTFLPEHKRQPAVAADQAGLFIERAARAAERLKSAPYLCADRFTAADISVGYALLLSRFTGTHKQWPEPFNDYWARLKERPAFLAAQAAQAAQMPAG</sequence>
<dbReference type="Pfam" id="PF13409">
    <property type="entry name" value="GST_N_2"/>
    <property type="match status" value="1"/>
</dbReference>
<keyword evidence="3" id="KW-1185">Reference proteome</keyword>
<dbReference type="InterPro" id="IPR040079">
    <property type="entry name" value="Glutathione_S-Trfase"/>
</dbReference>
<organism evidence="2 3">
    <name type="scientific">Sphingobium jiangsuense</name>
    <dbReference type="NCBI Taxonomy" id="870476"/>
    <lineage>
        <taxon>Bacteria</taxon>
        <taxon>Pseudomonadati</taxon>
        <taxon>Pseudomonadota</taxon>
        <taxon>Alphaproteobacteria</taxon>
        <taxon>Sphingomonadales</taxon>
        <taxon>Sphingomonadaceae</taxon>
        <taxon>Sphingobium</taxon>
    </lineage>
</organism>
<dbReference type="InterPro" id="IPR004045">
    <property type="entry name" value="Glutathione_S-Trfase_N"/>
</dbReference>
<dbReference type="RefSeq" id="WP_188071374.1">
    <property type="nucleotide sequence ID" value="NZ_BSPS01000144.1"/>
</dbReference>
<dbReference type="AlphaFoldDB" id="A0A7W6FPP5"/>
<dbReference type="Proteomes" id="UP000571950">
    <property type="component" value="Unassembled WGS sequence"/>
</dbReference>
<dbReference type="SUPFAM" id="SSF47616">
    <property type="entry name" value="GST C-terminal domain-like"/>
    <property type="match status" value="1"/>
</dbReference>
<proteinExistence type="predicted"/>
<accession>A0A7W6FPP5</accession>